<accession>A0A8H6BB05</accession>
<sequence length="99" mass="11148">MKDSDFKIQEQFMEDMKTMPSAFIYGDEYRELRQKGIIPIEKNSSSSGMTSSLLYKSLKSLVSTDKTGNSEGDIGDEDASNEDGQIKKRDQILEVSAKR</sequence>
<evidence type="ECO:0000313" key="2">
    <source>
        <dbReference type="EMBL" id="KAF6008383.1"/>
    </source>
</evidence>
<protein>
    <submittedName>
        <fullName evidence="2">Uncharacterized protein</fullName>
    </submittedName>
</protein>
<proteinExistence type="predicted"/>
<reference evidence="2 3" key="1">
    <citation type="journal article" date="2020" name="Appl. Microbiol. Biotechnol.">
        <title>Targeted gene deletion in Brettanomyces bruxellensis with an expression-free CRISPR-Cas9 system.</title>
        <authorList>
            <person name="Varela C."/>
            <person name="Bartel C."/>
            <person name="Onetto C."/>
            <person name="Borneman A."/>
        </authorList>
    </citation>
    <scope>NUCLEOTIDE SEQUENCE [LARGE SCALE GENOMIC DNA]</scope>
    <source>
        <strain evidence="2 3">AWRI1613</strain>
    </source>
</reference>
<dbReference type="Proteomes" id="UP000568158">
    <property type="component" value="Unassembled WGS sequence"/>
</dbReference>
<name>A0A8H6BB05_DEKBR</name>
<comment type="caution">
    <text evidence="2">The sequence shown here is derived from an EMBL/GenBank/DDBJ whole genome shotgun (WGS) entry which is preliminary data.</text>
</comment>
<gene>
    <name evidence="2" type="ORF">HII12_004131</name>
</gene>
<organism evidence="2 3">
    <name type="scientific">Dekkera bruxellensis</name>
    <name type="common">Brettanomyces custersii</name>
    <dbReference type="NCBI Taxonomy" id="5007"/>
    <lineage>
        <taxon>Eukaryota</taxon>
        <taxon>Fungi</taxon>
        <taxon>Dikarya</taxon>
        <taxon>Ascomycota</taxon>
        <taxon>Saccharomycotina</taxon>
        <taxon>Pichiomycetes</taxon>
        <taxon>Pichiales</taxon>
        <taxon>Pichiaceae</taxon>
        <taxon>Brettanomyces</taxon>
    </lineage>
</organism>
<dbReference type="AlphaFoldDB" id="A0A8H6BB05"/>
<evidence type="ECO:0000256" key="1">
    <source>
        <dbReference type="SAM" id="MobiDB-lite"/>
    </source>
</evidence>
<feature type="compositionally biased region" description="Basic and acidic residues" evidence="1">
    <location>
        <begin position="84"/>
        <end position="99"/>
    </location>
</feature>
<feature type="region of interest" description="Disordered" evidence="1">
    <location>
        <begin position="65"/>
        <end position="99"/>
    </location>
</feature>
<evidence type="ECO:0000313" key="3">
    <source>
        <dbReference type="Proteomes" id="UP000568158"/>
    </source>
</evidence>
<dbReference type="EMBL" id="JABCYN010000036">
    <property type="protein sequence ID" value="KAF6008383.1"/>
    <property type="molecule type" value="Genomic_DNA"/>
</dbReference>